<dbReference type="GO" id="GO:0016758">
    <property type="term" value="F:hexosyltransferase activity"/>
    <property type="evidence" value="ECO:0007669"/>
    <property type="project" value="UniProtKB-ARBA"/>
</dbReference>
<evidence type="ECO:0000313" key="4">
    <source>
        <dbReference type="EMBL" id="KAF0821208.1"/>
    </source>
</evidence>
<name>A0A800MRL4_CYTFI</name>
<evidence type="ECO:0000259" key="3">
    <source>
        <dbReference type="Pfam" id="PF00535"/>
    </source>
</evidence>
<dbReference type="EMBL" id="VDEM01000149">
    <property type="protein sequence ID" value="KAF0821208.1"/>
    <property type="molecule type" value="Genomic_DNA"/>
</dbReference>
<dbReference type="OrthoDB" id="9810303at2"/>
<organism evidence="4 5">
    <name type="scientific">Cytobacillus firmus</name>
    <name type="common">Bacillus firmus</name>
    <dbReference type="NCBI Taxonomy" id="1399"/>
    <lineage>
        <taxon>Bacteria</taxon>
        <taxon>Bacillati</taxon>
        <taxon>Bacillota</taxon>
        <taxon>Bacilli</taxon>
        <taxon>Bacillales</taxon>
        <taxon>Bacillaceae</taxon>
        <taxon>Cytobacillus</taxon>
    </lineage>
</organism>
<evidence type="ECO:0000256" key="1">
    <source>
        <dbReference type="ARBA" id="ARBA00006739"/>
    </source>
</evidence>
<feature type="transmembrane region" description="Helical" evidence="2">
    <location>
        <begin position="287"/>
        <end position="304"/>
    </location>
</feature>
<dbReference type="RefSeq" id="WP_159347394.1">
    <property type="nucleotide sequence ID" value="NZ_VDEM01000149.1"/>
</dbReference>
<reference evidence="4 5" key="1">
    <citation type="journal article" date="2020" name="G3 (Bethesda)">
        <title>Whole Genome Sequencing and Comparative Genomics of Two Nematicidal Bacillus Strains Reveals a Wide Range of Possible Virulence Factors.</title>
        <authorList>
            <person name="Susic N."/>
            <person name="Janezic S."/>
            <person name="Rupnik M."/>
            <person name="Geric Stare B."/>
        </authorList>
    </citation>
    <scope>NUCLEOTIDE SEQUENCE [LARGE SCALE GENOMIC DNA]</scope>
    <source>
        <strain evidence="4 5">I-1582</strain>
    </source>
</reference>
<sequence>MYQQYGGNDSKSTNSYKYKFTVFTPTYNRAHTIERVYESLKVQTFRDFEWLIVDDGSLDNTRDLIEFWKKEANFDIHYIYKNNGGKHTAINRGVQEAQGELFLIHDSDDSCIPETLERFNYHWESIPLSKRHEFSGVTVLCMDTKGKLVGDKFPEDICDLSPMKMNALYGIRGEKWGFHKTDVFKEFPFPEIPGENFFAEGLIWNKMAVKYKIRHVNEMLRIYEYTSDGLSASLLKIRIMNPVSTRYYYKEFNRLPVPFKLRVKNLINYIRFSLHGSVSIRSTVKESGFFLLTILLLPVAYFFYQKDLS</sequence>
<dbReference type="SUPFAM" id="SSF53448">
    <property type="entry name" value="Nucleotide-diphospho-sugar transferases"/>
    <property type="match status" value="1"/>
</dbReference>
<dbReference type="CDD" id="cd00761">
    <property type="entry name" value="Glyco_tranf_GTA_type"/>
    <property type="match status" value="1"/>
</dbReference>
<keyword evidence="2" id="KW-0472">Membrane</keyword>
<dbReference type="InterPro" id="IPR001173">
    <property type="entry name" value="Glyco_trans_2-like"/>
</dbReference>
<evidence type="ECO:0000256" key="2">
    <source>
        <dbReference type="SAM" id="Phobius"/>
    </source>
</evidence>
<keyword evidence="2" id="KW-1133">Transmembrane helix</keyword>
<proteinExistence type="inferred from homology"/>
<accession>A0A800MRL4</accession>
<keyword evidence="2" id="KW-0812">Transmembrane</keyword>
<dbReference type="Pfam" id="PF00535">
    <property type="entry name" value="Glycos_transf_2"/>
    <property type="match status" value="1"/>
</dbReference>
<evidence type="ECO:0000313" key="5">
    <source>
        <dbReference type="Proteomes" id="UP000465778"/>
    </source>
</evidence>
<dbReference type="PANTHER" id="PTHR22916">
    <property type="entry name" value="GLYCOSYLTRANSFERASE"/>
    <property type="match status" value="1"/>
</dbReference>
<comment type="caution">
    <text evidence="4">The sequence shown here is derived from an EMBL/GenBank/DDBJ whole genome shotgun (WGS) entry which is preliminary data.</text>
</comment>
<keyword evidence="4" id="KW-0808">Transferase</keyword>
<gene>
    <name evidence="4" type="ORF">KIS1582_5087</name>
</gene>
<dbReference type="PANTHER" id="PTHR22916:SF3">
    <property type="entry name" value="UDP-GLCNAC:BETAGAL BETA-1,3-N-ACETYLGLUCOSAMINYLTRANSFERASE-LIKE PROTEIN 1"/>
    <property type="match status" value="1"/>
</dbReference>
<dbReference type="Gene3D" id="3.90.550.10">
    <property type="entry name" value="Spore Coat Polysaccharide Biosynthesis Protein SpsA, Chain A"/>
    <property type="match status" value="1"/>
</dbReference>
<dbReference type="AlphaFoldDB" id="A0A800MRL4"/>
<dbReference type="InterPro" id="IPR029044">
    <property type="entry name" value="Nucleotide-diphossugar_trans"/>
</dbReference>
<feature type="non-terminal residue" evidence="4">
    <location>
        <position position="309"/>
    </location>
</feature>
<dbReference type="Proteomes" id="UP000465778">
    <property type="component" value="Unassembled WGS sequence"/>
</dbReference>
<protein>
    <submittedName>
        <fullName evidence="4">Glycosyl transferase</fullName>
    </submittedName>
</protein>
<feature type="domain" description="Glycosyltransferase 2-like" evidence="3">
    <location>
        <begin position="21"/>
        <end position="123"/>
    </location>
</feature>
<comment type="similarity">
    <text evidence="1">Belongs to the glycosyltransferase 2 family.</text>
</comment>